<dbReference type="STRING" id="7260.B4MPY3"/>
<dbReference type="AlphaFoldDB" id="B4MPY3"/>
<dbReference type="InterPro" id="IPR032707">
    <property type="entry name" value="MYCBPAP"/>
</dbReference>
<dbReference type="OMA" id="QPRKVSM"/>
<dbReference type="KEGG" id="dwi:6640554"/>
<protein>
    <submittedName>
        <fullName evidence="2">GK21794</fullName>
    </submittedName>
</protein>
<dbReference type="OrthoDB" id="10263316at2759"/>
<dbReference type="Pfam" id="PF14646">
    <property type="entry name" value="MYCBPAP"/>
    <property type="match status" value="1"/>
</dbReference>
<feature type="compositionally biased region" description="Acidic residues" evidence="1">
    <location>
        <begin position="632"/>
        <end position="643"/>
    </location>
</feature>
<sequence>MIGEFTMCKYASHMTLKNLISPTASSSNGIAQVPQKCRPRAAQYSALIVEDILSDIFAEQRGDFTSGDCEEVCCKPAKVTLEPEPYVDKRLRYWREVLEKRKEMQKRVQSHAKKSPDEVLFNRPVTVDHRDEQTVKRLLDYAHRMKPDKLAGRMQDKLKGFMDPCTCECIEDVDETLPKAERHGHKQVEIVGLPNVTKKELLGRGAASRDLPRGWQQSKVLNKRLEKGFCEIHKVLEFFPDLDGLQVVGKNINISTPKPTIILLDEASMHTISTSSDKVCLEECQYEDWDDLASGEPEPCIEVPELALRINGKEFIPGDISLSDCYEIATKFSCDPFQRQVKHILQVTNTGKQTITFTWTQGVYYYNRGSLLLPEDNEFLFDMEGFRLTHGETYNLIVMYQPRRVAMAMELWKLKMEPRIFCGNQESLLLRFHGQCTPPRDYVAKLKQLQTTLIHKSNTAEMNQLTAQLASLIPVTVPPPTCCPYDRTLDEREVFNALNPGYNCKRFDDLEVLKHMHKQVKKPREPHWDLRLETIKEFILRLEKVEDRENMFTAFTTLLSTLLGGGPSLDIVCQLNDQKQRTRFIYVRGVISNGIEEWEDLVFTVEESFFKPELQRHYMRLLQEGDERQENDVEEEEDDEDDDKERLQHKFIQIDQEKIFAFLAKGNVDQEKVSSTVMKKLKKSKYFRDALYIQTYTHLCNISENIVSVIESTEFVPN</sequence>
<gene>
    <name evidence="2" type="primary">Dwil\GK21794</name>
    <name evidence="2" type="ORF">Dwil_GK21794</name>
</gene>
<name>B4MPY3_DROWI</name>
<proteinExistence type="predicted"/>
<dbReference type="eggNOG" id="ENOG502QT8X">
    <property type="taxonomic scope" value="Eukaryota"/>
</dbReference>
<dbReference type="InParanoid" id="B4MPY3"/>
<organism evidence="3">
    <name type="scientific">Drosophila willistoni</name>
    <name type="common">Fruit fly</name>
    <dbReference type="NCBI Taxonomy" id="7260"/>
    <lineage>
        <taxon>Eukaryota</taxon>
        <taxon>Metazoa</taxon>
        <taxon>Ecdysozoa</taxon>
        <taxon>Arthropoda</taxon>
        <taxon>Hexapoda</taxon>
        <taxon>Insecta</taxon>
        <taxon>Pterygota</taxon>
        <taxon>Neoptera</taxon>
        <taxon>Endopterygota</taxon>
        <taxon>Diptera</taxon>
        <taxon>Brachycera</taxon>
        <taxon>Muscomorpha</taxon>
        <taxon>Ephydroidea</taxon>
        <taxon>Drosophilidae</taxon>
        <taxon>Drosophila</taxon>
        <taxon>Sophophora</taxon>
    </lineage>
</organism>
<dbReference type="PANTHER" id="PTHR48421:SF1">
    <property type="entry name" value="MYCBP-ASSOCIATED PROTEIN"/>
    <property type="match status" value="1"/>
</dbReference>
<reference evidence="2 3" key="1">
    <citation type="journal article" date="2007" name="Nature">
        <title>Evolution of genes and genomes on the Drosophila phylogeny.</title>
        <authorList>
            <consortium name="Drosophila 12 Genomes Consortium"/>
            <person name="Clark A.G."/>
            <person name="Eisen M.B."/>
            <person name="Smith D.R."/>
            <person name="Bergman C.M."/>
            <person name="Oliver B."/>
            <person name="Markow T.A."/>
            <person name="Kaufman T.C."/>
            <person name="Kellis M."/>
            <person name="Gelbart W."/>
            <person name="Iyer V.N."/>
            <person name="Pollard D.A."/>
            <person name="Sackton T.B."/>
            <person name="Larracuente A.M."/>
            <person name="Singh N.D."/>
            <person name="Abad J.P."/>
            <person name="Abt D.N."/>
            <person name="Adryan B."/>
            <person name="Aguade M."/>
            <person name="Akashi H."/>
            <person name="Anderson W.W."/>
            <person name="Aquadro C.F."/>
            <person name="Ardell D.H."/>
            <person name="Arguello R."/>
            <person name="Artieri C.G."/>
            <person name="Barbash D.A."/>
            <person name="Barker D."/>
            <person name="Barsanti P."/>
            <person name="Batterham P."/>
            <person name="Batzoglou S."/>
            <person name="Begun D."/>
            <person name="Bhutkar A."/>
            <person name="Blanco E."/>
            <person name="Bosak S.A."/>
            <person name="Bradley R.K."/>
            <person name="Brand A.D."/>
            <person name="Brent M.R."/>
            <person name="Brooks A.N."/>
            <person name="Brown R.H."/>
            <person name="Butlin R.K."/>
            <person name="Caggese C."/>
            <person name="Calvi B.R."/>
            <person name="Bernardo de Carvalho A."/>
            <person name="Caspi A."/>
            <person name="Castrezana S."/>
            <person name="Celniker S.E."/>
            <person name="Chang J.L."/>
            <person name="Chapple C."/>
            <person name="Chatterji S."/>
            <person name="Chinwalla A."/>
            <person name="Civetta A."/>
            <person name="Clifton S.W."/>
            <person name="Comeron J.M."/>
            <person name="Costello J.C."/>
            <person name="Coyne J.A."/>
            <person name="Daub J."/>
            <person name="David R.G."/>
            <person name="Delcher A.L."/>
            <person name="Delehaunty K."/>
            <person name="Do C.B."/>
            <person name="Ebling H."/>
            <person name="Edwards K."/>
            <person name="Eickbush T."/>
            <person name="Evans J.D."/>
            <person name="Filipski A."/>
            <person name="Findeiss S."/>
            <person name="Freyhult E."/>
            <person name="Fulton L."/>
            <person name="Fulton R."/>
            <person name="Garcia A.C."/>
            <person name="Gardiner A."/>
            <person name="Garfield D.A."/>
            <person name="Garvin B.E."/>
            <person name="Gibson G."/>
            <person name="Gilbert D."/>
            <person name="Gnerre S."/>
            <person name="Godfrey J."/>
            <person name="Good R."/>
            <person name="Gotea V."/>
            <person name="Gravely B."/>
            <person name="Greenberg A.J."/>
            <person name="Griffiths-Jones S."/>
            <person name="Gross S."/>
            <person name="Guigo R."/>
            <person name="Gustafson E.A."/>
            <person name="Haerty W."/>
            <person name="Hahn M.W."/>
            <person name="Halligan D.L."/>
            <person name="Halpern A.L."/>
            <person name="Halter G.M."/>
            <person name="Han M.V."/>
            <person name="Heger A."/>
            <person name="Hillier L."/>
            <person name="Hinrichs A.S."/>
            <person name="Holmes I."/>
            <person name="Hoskins R.A."/>
            <person name="Hubisz M.J."/>
            <person name="Hultmark D."/>
            <person name="Huntley M.A."/>
            <person name="Jaffe D.B."/>
            <person name="Jagadeeshan S."/>
            <person name="Jeck W.R."/>
            <person name="Johnson J."/>
            <person name="Jones C.D."/>
            <person name="Jordan W.C."/>
            <person name="Karpen G.H."/>
            <person name="Kataoka E."/>
            <person name="Keightley P.D."/>
            <person name="Kheradpour P."/>
            <person name="Kirkness E.F."/>
            <person name="Koerich L.B."/>
            <person name="Kristiansen K."/>
            <person name="Kudrna D."/>
            <person name="Kulathinal R.J."/>
            <person name="Kumar S."/>
            <person name="Kwok R."/>
            <person name="Lander E."/>
            <person name="Langley C.H."/>
            <person name="Lapoint R."/>
            <person name="Lazzaro B.P."/>
            <person name="Lee S.J."/>
            <person name="Levesque L."/>
            <person name="Li R."/>
            <person name="Lin C.F."/>
            <person name="Lin M.F."/>
            <person name="Lindblad-Toh K."/>
            <person name="Llopart A."/>
            <person name="Long M."/>
            <person name="Low L."/>
            <person name="Lozovsky E."/>
            <person name="Lu J."/>
            <person name="Luo M."/>
            <person name="Machado C.A."/>
            <person name="Makalowski W."/>
            <person name="Marzo M."/>
            <person name="Matsuda M."/>
            <person name="Matzkin L."/>
            <person name="McAllister B."/>
            <person name="McBride C.S."/>
            <person name="McKernan B."/>
            <person name="McKernan K."/>
            <person name="Mendez-Lago M."/>
            <person name="Minx P."/>
            <person name="Mollenhauer M.U."/>
            <person name="Montooth K."/>
            <person name="Mount S.M."/>
            <person name="Mu X."/>
            <person name="Myers E."/>
            <person name="Negre B."/>
            <person name="Newfeld S."/>
            <person name="Nielsen R."/>
            <person name="Noor M.A."/>
            <person name="O'Grady P."/>
            <person name="Pachter L."/>
            <person name="Papaceit M."/>
            <person name="Parisi M.J."/>
            <person name="Parisi M."/>
            <person name="Parts L."/>
            <person name="Pedersen J.S."/>
            <person name="Pesole G."/>
            <person name="Phillippy A.M."/>
            <person name="Ponting C.P."/>
            <person name="Pop M."/>
            <person name="Porcelli D."/>
            <person name="Powell J.R."/>
            <person name="Prohaska S."/>
            <person name="Pruitt K."/>
            <person name="Puig M."/>
            <person name="Quesneville H."/>
            <person name="Ram K.R."/>
            <person name="Rand D."/>
            <person name="Rasmussen M.D."/>
            <person name="Reed L.K."/>
            <person name="Reenan R."/>
            <person name="Reily A."/>
            <person name="Remington K.A."/>
            <person name="Rieger T.T."/>
            <person name="Ritchie M.G."/>
            <person name="Robin C."/>
            <person name="Rogers Y.H."/>
            <person name="Rohde C."/>
            <person name="Rozas J."/>
            <person name="Rubenfield M.J."/>
            <person name="Ruiz A."/>
            <person name="Russo S."/>
            <person name="Salzberg S.L."/>
            <person name="Sanchez-Gracia A."/>
            <person name="Saranga D.J."/>
            <person name="Sato H."/>
            <person name="Schaeffer S.W."/>
            <person name="Schatz M.C."/>
            <person name="Schlenke T."/>
            <person name="Schwartz R."/>
            <person name="Segarra C."/>
            <person name="Singh R.S."/>
            <person name="Sirot L."/>
            <person name="Sirota M."/>
            <person name="Sisneros N.B."/>
            <person name="Smith C.D."/>
            <person name="Smith T.F."/>
            <person name="Spieth J."/>
            <person name="Stage D.E."/>
            <person name="Stark A."/>
            <person name="Stephan W."/>
            <person name="Strausberg R.L."/>
            <person name="Strempel S."/>
            <person name="Sturgill D."/>
            <person name="Sutton G."/>
            <person name="Sutton G.G."/>
            <person name="Tao W."/>
            <person name="Teichmann S."/>
            <person name="Tobari Y.N."/>
            <person name="Tomimura Y."/>
            <person name="Tsolas J.M."/>
            <person name="Valente V.L."/>
            <person name="Venter E."/>
            <person name="Venter J.C."/>
            <person name="Vicario S."/>
            <person name="Vieira F.G."/>
            <person name="Vilella A.J."/>
            <person name="Villasante A."/>
            <person name="Walenz B."/>
            <person name="Wang J."/>
            <person name="Wasserman M."/>
            <person name="Watts T."/>
            <person name="Wilson D."/>
            <person name="Wilson R.K."/>
            <person name="Wing R.A."/>
            <person name="Wolfner M.F."/>
            <person name="Wong A."/>
            <person name="Wong G.K."/>
            <person name="Wu C.I."/>
            <person name="Wu G."/>
            <person name="Yamamoto D."/>
            <person name="Yang H.P."/>
            <person name="Yang S.P."/>
            <person name="Yorke J.A."/>
            <person name="Yoshida K."/>
            <person name="Zdobnov E."/>
            <person name="Zhang P."/>
            <person name="Zhang Y."/>
            <person name="Zimin A.V."/>
            <person name="Baldwin J."/>
            <person name="Abdouelleil A."/>
            <person name="Abdulkadir J."/>
            <person name="Abebe A."/>
            <person name="Abera B."/>
            <person name="Abreu J."/>
            <person name="Acer S.C."/>
            <person name="Aftuck L."/>
            <person name="Alexander A."/>
            <person name="An P."/>
            <person name="Anderson E."/>
            <person name="Anderson S."/>
            <person name="Arachi H."/>
            <person name="Azer M."/>
            <person name="Bachantsang P."/>
            <person name="Barry A."/>
            <person name="Bayul T."/>
            <person name="Berlin A."/>
            <person name="Bessette D."/>
            <person name="Bloom T."/>
            <person name="Blye J."/>
            <person name="Boguslavskiy L."/>
            <person name="Bonnet C."/>
            <person name="Boukhgalter B."/>
            <person name="Bourzgui I."/>
            <person name="Brown A."/>
            <person name="Cahill P."/>
            <person name="Channer S."/>
            <person name="Cheshatsang Y."/>
            <person name="Chuda L."/>
            <person name="Citroen M."/>
            <person name="Collymore A."/>
            <person name="Cooke P."/>
            <person name="Costello M."/>
            <person name="D'Aco K."/>
            <person name="Daza R."/>
            <person name="De Haan G."/>
            <person name="DeGray S."/>
            <person name="DeMaso C."/>
            <person name="Dhargay N."/>
            <person name="Dooley K."/>
            <person name="Dooley E."/>
            <person name="Doricent M."/>
            <person name="Dorje P."/>
            <person name="Dorjee K."/>
            <person name="Dupes A."/>
            <person name="Elong R."/>
            <person name="Falk J."/>
            <person name="Farina A."/>
            <person name="Faro S."/>
            <person name="Ferguson D."/>
            <person name="Fisher S."/>
            <person name="Foley C.D."/>
            <person name="Franke A."/>
            <person name="Friedrich D."/>
            <person name="Gadbois L."/>
            <person name="Gearin G."/>
            <person name="Gearin C.R."/>
            <person name="Giannoukos G."/>
            <person name="Goode T."/>
            <person name="Graham J."/>
            <person name="Grandbois E."/>
            <person name="Grewal S."/>
            <person name="Gyaltsen K."/>
            <person name="Hafez N."/>
            <person name="Hagos B."/>
            <person name="Hall J."/>
            <person name="Henson C."/>
            <person name="Hollinger A."/>
            <person name="Honan T."/>
            <person name="Huard M.D."/>
            <person name="Hughes L."/>
            <person name="Hurhula B."/>
            <person name="Husby M.E."/>
            <person name="Kamat A."/>
            <person name="Kanga B."/>
            <person name="Kashin S."/>
            <person name="Khazanovich D."/>
            <person name="Kisner P."/>
            <person name="Lance K."/>
            <person name="Lara M."/>
            <person name="Lee W."/>
            <person name="Lennon N."/>
            <person name="Letendre F."/>
            <person name="LeVine R."/>
            <person name="Lipovsky A."/>
            <person name="Liu X."/>
            <person name="Liu J."/>
            <person name="Liu S."/>
            <person name="Lokyitsang T."/>
            <person name="Lokyitsang Y."/>
            <person name="Lubonja R."/>
            <person name="Lui A."/>
            <person name="MacDonald P."/>
            <person name="Magnisalis V."/>
            <person name="Maru K."/>
            <person name="Matthews C."/>
            <person name="McCusker W."/>
            <person name="McDonough S."/>
            <person name="Mehta T."/>
            <person name="Meldrim J."/>
            <person name="Meneus L."/>
            <person name="Mihai O."/>
            <person name="Mihalev A."/>
            <person name="Mihova T."/>
            <person name="Mittelman R."/>
            <person name="Mlenga V."/>
            <person name="Montmayeur A."/>
            <person name="Mulrain L."/>
            <person name="Navidi A."/>
            <person name="Naylor J."/>
            <person name="Negash T."/>
            <person name="Nguyen T."/>
            <person name="Nguyen N."/>
            <person name="Nicol R."/>
            <person name="Norbu C."/>
            <person name="Norbu N."/>
            <person name="Novod N."/>
            <person name="O'Neill B."/>
            <person name="Osman S."/>
            <person name="Markiewicz E."/>
            <person name="Oyono O.L."/>
            <person name="Patti C."/>
            <person name="Phunkhang P."/>
            <person name="Pierre F."/>
            <person name="Priest M."/>
            <person name="Raghuraman S."/>
            <person name="Rege F."/>
            <person name="Reyes R."/>
            <person name="Rise C."/>
            <person name="Rogov P."/>
            <person name="Ross K."/>
            <person name="Ryan E."/>
            <person name="Settipalli S."/>
            <person name="Shea T."/>
            <person name="Sherpa N."/>
            <person name="Shi L."/>
            <person name="Shih D."/>
            <person name="Sparrow T."/>
            <person name="Spaulding J."/>
            <person name="Stalker J."/>
            <person name="Stange-Thomann N."/>
            <person name="Stavropoulos S."/>
            <person name="Stone C."/>
            <person name="Strader C."/>
            <person name="Tesfaye S."/>
            <person name="Thomson T."/>
            <person name="Thoulutsang Y."/>
            <person name="Thoulutsang D."/>
            <person name="Topham K."/>
            <person name="Topping I."/>
            <person name="Tsamla T."/>
            <person name="Vassiliev H."/>
            <person name="Vo A."/>
            <person name="Wangchuk T."/>
            <person name="Wangdi T."/>
            <person name="Weiand M."/>
            <person name="Wilkinson J."/>
            <person name="Wilson A."/>
            <person name="Yadav S."/>
            <person name="Young G."/>
            <person name="Yu Q."/>
            <person name="Zembek L."/>
            <person name="Zhong D."/>
            <person name="Zimmer A."/>
            <person name="Zwirko Z."/>
            <person name="Jaffe D.B."/>
            <person name="Alvarez P."/>
            <person name="Brockman W."/>
            <person name="Butler J."/>
            <person name="Chin C."/>
            <person name="Gnerre S."/>
            <person name="Grabherr M."/>
            <person name="Kleber M."/>
            <person name="Mauceli E."/>
            <person name="MacCallum I."/>
        </authorList>
    </citation>
    <scope>NUCLEOTIDE SEQUENCE [LARGE SCALE GENOMIC DNA]</scope>
    <source>
        <strain evidence="3">Tucson 14030-0811.24</strain>
    </source>
</reference>
<dbReference type="EMBL" id="CH963849">
    <property type="protein sequence ID" value="EDW74172.1"/>
    <property type="molecule type" value="Genomic_DNA"/>
</dbReference>
<dbReference type="PhylomeDB" id="B4MPY3"/>
<dbReference type="PANTHER" id="PTHR48421">
    <property type="entry name" value="MYCBP-ASSOCIATED PROTEIN"/>
    <property type="match status" value="1"/>
</dbReference>
<evidence type="ECO:0000313" key="2">
    <source>
        <dbReference type="EMBL" id="EDW74172.1"/>
    </source>
</evidence>
<feature type="region of interest" description="Disordered" evidence="1">
    <location>
        <begin position="625"/>
        <end position="645"/>
    </location>
</feature>
<dbReference type="Proteomes" id="UP000007798">
    <property type="component" value="Unassembled WGS sequence"/>
</dbReference>
<dbReference type="HOGENOM" id="CLU_026465_0_0_1"/>
<evidence type="ECO:0000313" key="3">
    <source>
        <dbReference type="Proteomes" id="UP000007798"/>
    </source>
</evidence>
<accession>B4MPY3</accession>
<keyword evidence="3" id="KW-1185">Reference proteome</keyword>
<evidence type="ECO:0000256" key="1">
    <source>
        <dbReference type="SAM" id="MobiDB-lite"/>
    </source>
</evidence>